<dbReference type="Pfam" id="PF00126">
    <property type="entry name" value="HTH_1"/>
    <property type="match status" value="1"/>
</dbReference>
<dbReference type="InterPro" id="IPR036388">
    <property type="entry name" value="WH-like_DNA-bd_sf"/>
</dbReference>
<evidence type="ECO:0000256" key="2">
    <source>
        <dbReference type="ARBA" id="ARBA00023015"/>
    </source>
</evidence>
<evidence type="ECO:0000256" key="1">
    <source>
        <dbReference type="ARBA" id="ARBA00009437"/>
    </source>
</evidence>
<feature type="domain" description="HTH lysR-type" evidence="5">
    <location>
        <begin position="1"/>
        <end position="58"/>
    </location>
</feature>
<dbReference type="PATRIC" id="fig|1423769.4.peg.822"/>
<keyword evidence="7" id="KW-1185">Reference proteome</keyword>
<keyword evidence="3" id="KW-0238">DNA-binding</keyword>
<evidence type="ECO:0000313" key="7">
    <source>
        <dbReference type="Proteomes" id="UP000051790"/>
    </source>
</evidence>
<dbReference type="EMBL" id="AZEU01000132">
    <property type="protein sequence ID" value="KRL45206.1"/>
    <property type="molecule type" value="Genomic_DNA"/>
</dbReference>
<dbReference type="RefSeq" id="WP_056963462.1">
    <property type="nucleotide sequence ID" value="NZ_AZEU01000132.1"/>
</dbReference>
<evidence type="ECO:0000313" key="6">
    <source>
        <dbReference type="EMBL" id="KRL45206.1"/>
    </source>
</evidence>
<dbReference type="Gene3D" id="1.10.10.10">
    <property type="entry name" value="Winged helix-like DNA-binding domain superfamily/Winged helix DNA-binding domain"/>
    <property type="match status" value="1"/>
</dbReference>
<dbReference type="GO" id="GO:0003700">
    <property type="term" value="F:DNA-binding transcription factor activity"/>
    <property type="evidence" value="ECO:0007669"/>
    <property type="project" value="InterPro"/>
</dbReference>
<reference evidence="6 7" key="1">
    <citation type="journal article" date="2015" name="Genome Announc.">
        <title>Expanding the biotechnology potential of lactobacilli through comparative genomics of 213 strains and associated genera.</title>
        <authorList>
            <person name="Sun Z."/>
            <person name="Harris H.M."/>
            <person name="McCann A."/>
            <person name="Guo C."/>
            <person name="Argimon S."/>
            <person name="Zhang W."/>
            <person name="Yang X."/>
            <person name="Jeffery I.B."/>
            <person name="Cooney J.C."/>
            <person name="Kagawa T.F."/>
            <person name="Liu W."/>
            <person name="Song Y."/>
            <person name="Salvetti E."/>
            <person name="Wrobel A."/>
            <person name="Rasinkangas P."/>
            <person name="Parkhill J."/>
            <person name="Rea M.C."/>
            <person name="O'Sullivan O."/>
            <person name="Ritari J."/>
            <person name="Douillard F.P."/>
            <person name="Paul Ross R."/>
            <person name="Yang R."/>
            <person name="Briner A.E."/>
            <person name="Felis G.E."/>
            <person name="de Vos W.M."/>
            <person name="Barrangou R."/>
            <person name="Klaenhammer T.R."/>
            <person name="Caufield P.W."/>
            <person name="Cui Y."/>
            <person name="Zhang H."/>
            <person name="O'Toole P.W."/>
        </authorList>
    </citation>
    <scope>NUCLEOTIDE SEQUENCE [LARGE SCALE GENOMIC DNA]</scope>
    <source>
        <strain evidence="6 7">DSM 13343</strain>
    </source>
</reference>
<dbReference type="Proteomes" id="UP000051790">
    <property type="component" value="Unassembled WGS sequence"/>
</dbReference>
<protein>
    <submittedName>
        <fullName evidence="6">Malolactic fermentation system transcription activator</fullName>
    </submittedName>
</protein>
<dbReference type="SUPFAM" id="SSF53850">
    <property type="entry name" value="Periplasmic binding protein-like II"/>
    <property type="match status" value="1"/>
</dbReference>
<dbReference type="PRINTS" id="PR00039">
    <property type="entry name" value="HTHLYSR"/>
</dbReference>
<dbReference type="AlphaFoldDB" id="A0A0R1QK74"/>
<proteinExistence type="inferred from homology"/>
<name>A0A0R1QK74_9LACO</name>
<evidence type="ECO:0000256" key="3">
    <source>
        <dbReference type="ARBA" id="ARBA00023125"/>
    </source>
</evidence>
<organism evidence="6 7">
    <name type="scientific">Lacticaseibacillus manihotivorans DSM 13343 = JCM 12514</name>
    <dbReference type="NCBI Taxonomy" id="1423769"/>
    <lineage>
        <taxon>Bacteria</taxon>
        <taxon>Bacillati</taxon>
        <taxon>Bacillota</taxon>
        <taxon>Bacilli</taxon>
        <taxon>Lactobacillales</taxon>
        <taxon>Lactobacillaceae</taxon>
        <taxon>Lacticaseibacillus</taxon>
    </lineage>
</organism>
<keyword evidence="2" id="KW-0805">Transcription regulation</keyword>
<dbReference type="InterPro" id="IPR050950">
    <property type="entry name" value="HTH-type_LysR_regulators"/>
</dbReference>
<dbReference type="GO" id="GO:0003677">
    <property type="term" value="F:DNA binding"/>
    <property type="evidence" value="ECO:0007669"/>
    <property type="project" value="UniProtKB-KW"/>
</dbReference>
<dbReference type="Pfam" id="PF03466">
    <property type="entry name" value="LysR_substrate"/>
    <property type="match status" value="1"/>
</dbReference>
<comment type="similarity">
    <text evidence="1">Belongs to the LysR transcriptional regulatory family.</text>
</comment>
<dbReference type="PROSITE" id="PS50931">
    <property type="entry name" value="HTH_LYSR"/>
    <property type="match status" value="1"/>
</dbReference>
<accession>A0A0R1QK74</accession>
<dbReference type="InterPro" id="IPR005119">
    <property type="entry name" value="LysR_subst-bd"/>
</dbReference>
<dbReference type="PANTHER" id="PTHR30419">
    <property type="entry name" value="HTH-TYPE TRANSCRIPTIONAL REGULATOR YBHD"/>
    <property type="match status" value="1"/>
</dbReference>
<dbReference type="InterPro" id="IPR036390">
    <property type="entry name" value="WH_DNA-bd_sf"/>
</dbReference>
<keyword evidence="4" id="KW-0804">Transcription</keyword>
<dbReference type="Gene3D" id="3.40.190.10">
    <property type="entry name" value="Periplasmic binding protein-like II"/>
    <property type="match status" value="2"/>
</dbReference>
<comment type="caution">
    <text evidence="6">The sequence shown here is derived from an EMBL/GenBank/DDBJ whole genome shotgun (WGS) entry which is preliminary data.</text>
</comment>
<sequence length="292" mass="31875">MNTRDLEYFVALCDEKNFSQVAKNFNVTQPTITLALKRLESQFAIQLIDRDQSHGSITITPAGQQLYQRAKVVGKQLSLAQKELRALRHPKIRFGLPPIIGSFYFPKLAPRLVTSGLMPDLETHEAGSTNLLEDLRAGHLDVALLGATGPLAAPDLDVHTVAADPFVAVMPKDHELAKRESISFAELAEEPFVTFSEGYVHTKAMQWFTQAAGIQPSIVYRTPDVALLKSMIHAGVGIGLLATTAVTAADDLALVPLSESGQPRFSISVVTRRGQVLTPTMTELMKLLNQHA</sequence>
<dbReference type="InterPro" id="IPR000847">
    <property type="entry name" value="LysR_HTH_N"/>
</dbReference>
<dbReference type="GO" id="GO:0005829">
    <property type="term" value="C:cytosol"/>
    <property type="evidence" value="ECO:0007669"/>
    <property type="project" value="TreeGrafter"/>
</dbReference>
<dbReference type="OrthoDB" id="9803735at2"/>
<evidence type="ECO:0000256" key="4">
    <source>
        <dbReference type="ARBA" id="ARBA00023163"/>
    </source>
</evidence>
<gene>
    <name evidence="6" type="ORF">FD01_GL000772</name>
</gene>
<evidence type="ECO:0000259" key="5">
    <source>
        <dbReference type="PROSITE" id="PS50931"/>
    </source>
</evidence>
<dbReference type="SUPFAM" id="SSF46785">
    <property type="entry name" value="Winged helix' DNA-binding domain"/>
    <property type="match status" value="1"/>
</dbReference>